<dbReference type="EMBL" id="LUEZ02000122">
    <property type="protein sequence ID" value="RDB16795.1"/>
    <property type="molecule type" value="Genomic_DNA"/>
</dbReference>
<dbReference type="Pfam" id="PF01753">
    <property type="entry name" value="zf-MYND"/>
    <property type="match status" value="1"/>
</dbReference>
<evidence type="ECO:0000256" key="1">
    <source>
        <dbReference type="ARBA" id="ARBA00022723"/>
    </source>
</evidence>
<dbReference type="SUPFAM" id="SSF144232">
    <property type="entry name" value="HIT/MYND zinc finger-like"/>
    <property type="match status" value="1"/>
</dbReference>
<evidence type="ECO:0000259" key="5">
    <source>
        <dbReference type="PROSITE" id="PS50865"/>
    </source>
</evidence>
<name>A0A369J8N1_HYPMA</name>
<dbReference type="OrthoDB" id="432970at2759"/>
<dbReference type="STRING" id="39966.A0A369J8N1"/>
<evidence type="ECO:0000256" key="3">
    <source>
        <dbReference type="ARBA" id="ARBA00022833"/>
    </source>
</evidence>
<dbReference type="InParanoid" id="A0A369J8N1"/>
<dbReference type="GO" id="GO:0008270">
    <property type="term" value="F:zinc ion binding"/>
    <property type="evidence" value="ECO:0007669"/>
    <property type="project" value="UniProtKB-KW"/>
</dbReference>
<organism evidence="6 7">
    <name type="scientific">Hypsizygus marmoreus</name>
    <name type="common">White beech mushroom</name>
    <name type="synonym">Agaricus marmoreus</name>
    <dbReference type="NCBI Taxonomy" id="39966"/>
    <lineage>
        <taxon>Eukaryota</taxon>
        <taxon>Fungi</taxon>
        <taxon>Dikarya</taxon>
        <taxon>Basidiomycota</taxon>
        <taxon>Agaricomycotina</taxon>
        <taxon>Agaricomycetes</taxon>
        <taxon>Agaricomycetidae</taxon>
        <taxon>Agaricales</taxon>
        <taxon>Tricholomatineae</taxon>
        <taxon>Lyophyllaceae</taxon>
        <taxon>Hypsizygus</taxon>
    </lineage>
</organism>
<accession>A0A369J8N1</accession>
<keyword evidence="3" id="KW-0862">Zinc</keyword>
<dbReference type="InterPro" id="IPR002893">
    <property type="entry name" value="Znf_MYND"/>
</dbReference>
<dbReference type="AlphaFoldDB" id="A0A369J8N1"/>
<reference evidence="6" key="1">
    <citation type="submission" date="2018-04" db="EMBL/GenBank/DDBJ databases">
        <title>Whole genome sequencing of Hypsizygus marmoreus.</title>
        <authorList>
            <person name="Choi I.-G."/>
            <person name="Min B."/>
            <person name="Kim J.-G."/>
            <person name="Kim S."/>
            <person name="Oh Y.-L."/>
            <person name="Kong W.-S."/>
            <person name="Park H."/>
            <person name="Jeong J."/>
            <person name="Song E.-S."/>
        </authorList>
    </citation>
    <scope>NUCLEOTIDE SEQUENCE [LARGE SCALE GENOMIC DNA]</scope>
    <source>
        <strain evidence="6">51987-8</strain>
    </source>
</reference>
<evidence type="ECO:0000313" key="6">
    <source>
        <dbReference type="EMBL" id="RDB16795.1"/>
    </source>
</evidence>
<gene>
    <name evidence="6" type="ORF">Hypma_002457</name>
</gene>
<keyword evidence="2 4" id="KW-0863">Zinc-finger</keyword>
<evidence type="ECO:0000256" key="2">
    <source>
        <dbReference type="ARBA" id="ARBA00022771"/>
    </source>
</evidence>
<dbReference type="Gene3D" id="6.10.140.2220">
    <property type="match status" value="1"/>
</dbReference>
<keyword evidence="1" id="KW-0479">Metal-binding</keyword>
<evidence type="ECO:0000313" key="7">
    <source>
        <dbReference type="Proteomes" id="UP000076154"/>
    </source>
</evidence>
<sequence length="328" mass="36425">MDAMPTKPMESSELRATCEKTASVALAANRALERCRSAAKRGDLASLLHLALRSLSGLGTPVNNELATMYLKQAVSSQGKSSKNEDMIATAHALLLKSLGVLPKAGLPCPEFEAFCEAEIHAAEAVRMRPGKDIPVNVMLFCSSWQRVRNECPGIFVCDDLWAAVKARQEEIHKEDERIKAKREANPNRYRCAARGCGIVAVKGKSLKRCAGKCEEEYKPYYCAIECQKKDWTQHKEFCKPGVHGPATVCIKTDTCPDFDYEFAAKWQGRPEEEPQKNLDVILPIIASDGKTFRVKGQRDALKGMKIERIPVEEAGKPPEYRVEIISN</sequence>
<dbReference type="Proteomes" id="UP000076154">
    <property type="component" value="Unassembled WGS sequence"/>
</dbReference>
<comment type="caution">
    <text evidence="6">The sequence shown here is derived from an EMBL/GenBank/DDBJ whole genome shotgun (WGS) entry which is preliminary data.</text>
</comment>
<proteinExistence type="predicted"/>
<evidence type="ECO:0000256" key="4">
    <source>
        <dbReference type="PROSITE-ProRule" id="PRU00134"/>
    </source>
</evidence>
<dbReference type="PROSITE" id="PS50865">
    <property type="entry name" value="ZF_MYND_2"/>
    <property type="match status" value="1"/>
</dbReference>
<protein>
    <recommendedName>
        <fullName evidence="5">MYND-type domain-containing protein</fullName>
    </recommendedName>
</protein>
<keyword evidence="7" id="KW-1185">Reference proteome</keyword>
<feature type="domain" description="MYND-type" evidence="5">
    <location>
        <begin position="194"/>
        <end position="239"/>
    </location>
</feature>